<accession>A0AAD9XQP3</accession>
<evidence type="ECO:0000313" key="2">
    <source>
        <dbReference type="EMBL" id="KAK2664019.1"/>
    </source>
</evidence>
<comment type="caution">
    <text evidence="2">The sequence shown here is derived from an EMBL/GenBank/DDBJ whole genome shotgun (WGS) entry which is preliminary data.</text>
</comment>
<feature type="domain" description="KIB1-4 beta-propeller" evidence="1">
    <location>
        <begin position="33"/>
        <end position="268"/>
    </location>
</feature>
<evidence type="ECO:0000313" key="3">
    <source>
        <dbReference type="Proteomes" id="UP001280121"/>
    </source>
</evidence>
<name>A0AAD9XQP3_9ROSI</name>
<dbReference type="PANTHER" id="PTHR44259">
    <property type="entry name" value="OS07G0183000 PROTEIN-RELATED"/>
    <property type="match status" value="1"/>
</dbReference>
<evidence type="ECO:0000259" key="1">
    <source>
        <dbReference type="Pfam" id="PF03478"/>
    </source>
</evidence>
<keyword evidence="3" id="KW-1185">Reference proteome</keyword>
<organism evidence="2 3">
    <name type="scientific">Dipteronia dyeriana</name>
    <dbReference type="NCBI Taxonomy" id="168575"/>
    <lineage>
        <taxon>Eukaryota</taxon>
        <taxon>Viridiplantae</taxon>
        <taxon>Streptophyta</taxon>
        <taxon>Embryophyta</taxon>
        <taxon>Tracheophyta</taxon>
        <taxon>Spermatophyta</taxon>
        <taxon>Magnoliopsida</taxon>
        <taxon>eudicotyledons</taxon>
        <taxon>Gunneridae</taxon>
        <taxon>Pentapetalae</taxon>
        <taxon>rosids</taxon>
        <taxon>malvids</taxon>
        <taxon>Sapindales</taxon>
        <taxon>Sapindaceae</taxon>
        <taxon>Hippocastanoideae</taxon>
        <taxon>Acereae</taxon>
        <taxon>Dipteronia</taxon>
    </lineage>
</organism>
<dbReference type="Proteomes" id="UP001280121">
    <property type="component" value="Unassembled WGS sequence"/>
</dbReference>
<protein>
    <recommendedName>
        <fullName evidence="1">KIB1-4 beta-propeller domain-containing protein</fullName>
    </recommendedName>
</protein>
<reference evidence="2" key="1">
    <citation type="journal article" date="2023" name="Plant J.">
        <title>Genome sequences and population genomics provide insights into the demographic history, inbreeding, and mutation load of two 'living fossil' tree species of Dipteronia.</title>
        <authorList>
            <person name="Feng Y."/>
            <person name="Comes H.P."/>
            <person name="Chen J."/>
            <person name="Zhu S."/>
            <person name="Lu R."/>
            <person name="Zhang X."/>
            <person name="Li P."/>
            <person name="Qiu J."/>
            <person name="Olsen K.M."/>
            <person name="Qiu Y."/>
        </authorList>
    </citation>
    <scope>NUCLEOTIDE SEQUENCE</scope>
    <source>
        <strain evidence="2">KIB01</strain>
    </source>
</reference>
<dbReference type="InterPro" id="IPR005174">
    <property type="entry name" value="KIB1-4_b-propeller"/>
</dbReference>
<dbReference type="Pfam" id="PF03478">
    <property type="entry name" value="Beta-prop_KIB1-4"/>
    <property type="match status" value="1"/>
</dbReference>
<gene>
    <name evidence="2" type="ORF">Ddye_002593</name>
</gene>
<dbReference type="InterPro" id="IPR050942">
    <property type="entry name" value="F-box_BR-signaling"/>
</dbReference>
<sequence>MAKADVLEDIDVLEEIARRIKLPEDFVAFSGVCSSWRSAASKENFRFRSSLVPWLMLPPKQQGTIFAVSLASQNACLVRIIYQMPMAINVTLPKVGFWSLIKIGACFKTWITIDSGGHGYFDMIYYKGKFYVIDGFGGITAIDIISDNAVVDKQIANLPHKLLAIDFLEKQSAGKLLEVVRNGVQPIGSVSYGTYVFQVLEVDLSTNKWSQFKDLGNRALFLGDNSSFSVEVSDISNIKPNCIYFTDDCQEMYYDLPKGGGKDMGIYNLQDGSIERIEPYFKGRSKCNLYDPVAPPMWVEGTFQ</sequence>
<proteinExistence type="predicted"/>
<dbReference type="AlphaFoldDB" id="A0AAD9XQP3"/>
<dbReference type="EMBL" id="JANJYI010000001">
    <property type="protein sequence ID" value="KAK2664019.1"/>
    <property type="molecule type" value="Genomic_DNA"/>
</dbReference>
<dbReference type="PANTHER" id="PTHR44259:SF108">
    <property type="entry name" value="F-BOX PROTEIN SKIP23-LIKE"/>
    <property type="match status" value="1"/>
</dbReference>